<organism evidence="1 2">
    <name type="scientific">Colletotrichum chrysophilum</name>
    <dbReference type="NCBI Taxonomy" id="1836956"/>
    <lineage>
        <taxon>Eukaryota</taxon>
        <taxon>Fungi</taxon>
        <taxon>Dikarya</taxon>
        <taxon>Ascomycota</taxon>
        <taxon>Pezizomycotina</taxon>
        <taxon>Sordariomycetes</taxon>
        <taxon>Hypocreomycetidae</taxon>
        <taxon>Glomerellales</taxon>
        <taxon>Glomerellaceae</taxon>
        <taxon>Colletotrichum</taxon>
        <taxon>Colletotrichum gloeosporioides species complex</taxon>
    </lineage>
</organism>
<dbReference type="EMBL" id="JAQOWY010000001">
    <property type="protein sequence ID" value="KAK1857226.1"/>
    <property type="molecule type" value="Genomic_DNA"/>
</dbReference>
<evidence type="ECO:0000313" key="2">
    <source>
        <dbReference type="Proteomes" id="UP001243330"/>
    </source>
</evidence>
<accession>A0AAD9AZ79</accession>
<comment type="caution">
    <text evidence="1">The sequence shown here is derived from an EMBL/GenBank/DDBJ whole genome shotgun (WGS) entry which is preliminary data.</text>
</comment>
<gene>
    <name evidence="1" type="ORF">CCHR01_00007</name>
</gene>
<reference evidence="1" key="1">
    <citation type="submission" date="2023-01" db="EMBL/GenBank/DDBJ databases">
        <title>Colletotrichum chrysophilum M932 genome sequence.</title>
        <authorList>
            <person name="Baroncelli R."/>
        </authorList>
    </citation>
    <scope>NUCLEOTIDE SEQUENCE</scope>
    <source>
        <strain evidence="1">M932</strain>
    </source>
</reference>
<proteinExistence type="predicted"/>
<keyword evidence="2" id="KW-1185">Reference proteome</keyword>
<dbReference type="AlphaFoldDB" id="A0AAD9AZ79"/>
<dbReference type="Proteomes" id="UP001243330">
    <property type="component" value="Unassembled WGS sequence"/>
</dbReference>
<protein>
    <submittedName>
        <fullName evidence="1">Uncharacterized protein</fullName>
    </submittedName>
</protein>
<name>A0AAD9AZ79_9PEZI</name>
<evidence type="ECO:0000313" key="1">
    <source>
        <dbReference type="EMBL" id="KAK1857226.1"/>
    </source>
</evidence>
<sequence>MYPGMMADDAQKAERCGRRNGLPMKIRAGDFGGIIVFLVFEAERCCNLVDLVGQDGIVKLANNDTVTKKRCGLAEGQTGGYHEMAG</sequence>